<comment type="caution">
    <text evidence="1">The sequence shown here is derived from an EMBL/GenBank/DDBJ whole genome shotgun (WGS) entry which is preliminary data.</text>
</comment>
<gene>
    <name evidence="1" type="ORF">MLD38_025529</name>
</gene>
<organism evidence="1 2">
    <name type="scientific">Melastoma candidum</name>
    <dbReference type="NCBI Taxonomy" id="119954"/>
    <lineage>
        <taxon>Eukaryota</taxon>
        <taxon>Viridiplantae</taxon>
        <taxon>Streptophyta</taxon>
        <taxon>Embryophyta</taxon>
        <taxon>Tracheophyta</taxon>
        <taxon>Spermatophyta</taxon>
        <taxon>Magnoliopsida</taxon>
        <taxon>eudicotyledons</taxon>
        <taxon>Gunneridae</taxon>
        <taxon>Pentapetalae</taxon>
        <taxon>rosids</taxon>
        <taxon>malvids</taxon>
        <taxon>Myrtales</taxon>
        <taxon>Melastomataceae</taxon>
        <taxon>Melastomatoideae</taxon>
        <taxon>Melastomateae</taxon>
        <taxon>Melastoma</taxon>
    </lineage>
</organism>
<reference evidence="2" key="1">
    <citation type="journal article" date="2023" name="Front. Plant Sci.">
        <title>Chromosomal-level genome assembly of Melastoma candidum provides insights into trichome evolution.</title>
        <authorList>
            <person name="Zhong Y."/>
            <person name="Wu W."/>
            <person name="Sun C."/>
            <person name="Zou P."/>
            <person name="Liu Y."/>
            <person name="Dai S."/>
            <person name="Zhou R."/>
        </authorList>
    </citation>
    <scope>NUCLEOTIDE SEQUENCE [LARGE SCALE GENOMIC DNA]</scope>
</reference>
<evidence type="ECO:0000313" key="2">
    <source>
        <dbReference type="Proteomes" id="UP001057402"/>
    </source>
</evidence>
<name>A0ACB9NZ59_9MYRT</name>
<evidence type="ECO:0000313" key="1">
    <source>
        <dbReference type="EMBL" id="KAI4340719.1"/>
    </source>
</evidence>
<proteinExistence type="predicted"/>
<sequence>MTMALLITMNQTSSTSPSSLSLFAPSLGPFLTHVRSLEILFACSVFIVLHSLFQRNRHGLLVWPLIGMAPSLISGLRGNIYELISEVVCRQHGTFLFMGPWFTNLNCVITSDPRNLEHLLKSRFANFPKGRYFRDTVRDLLGDGIFNADDETWQRQRKIASIEFHSAQFRQLTNESLLELVHSRLLPVLEESLQESSPLDLQDVLLRLTFDNVSMIAFGVEPGCLHQGLPEIPIARAFEDATEATVLRFITPTFIWKAMKYLDVGPERILGRCIKDVNEFTEQVIKTRKVEFAINSESGEKKSDILTVFMGMRDEEGQPYSDKFLRDICVNFILAGGTRHQWHLAGSSGYWTKTGLSRRGSWMRFTGWGGRGRVTNSMSGRMH</sequence>
<keyword evidence="2" id="KW-1185">Reference proteome</keyword>
<protein>
    <submittedName>
        <fullName evidence="1">Uncharacterized protein</fullName>
    </submittedName>
</protein>
<dbReference type="Proteomes" id="UP001057402">
    <property type="component" value="Chromosome 7"/>
</dbReference>
<accession>A0ACB9NZ59</accession>
<dbReference type="EMBL" id="CM042886">
    <property type="protein sequence ID" value="KAI4340719.1"/>
    <property type="molecule type" value="Genomic_DNA"/>
</dbReference>